<name>A0A4U5P9E3_STECR</name>
<gene>
    <name evidence="2" type="ORF">L596_007425</name>
</gene>
<evidence type="ECO:0000256" key="1">
    <source>
        <dbReference type="SAM" id="MobiDB-lite"/>
    </source>
</evidence>
<reference evidence="2 3" key="2">
    <citation type="journal article" date="2019" name="G3 (Bethesda)">
        <title>Hybrid Assembly of the Genome of the Entomopathogenic Nematode Steinernema carpocapsae Identifies the X-Chromosome.</title>
        <authorList>
            <person name="Serra L."/>
            <person name="Macchietto M."/>
            <person name="Macias-Munoz A."/>
            <person name="McGill C.J."/>
            <person name="Rodriguez I.M."/>
            <person name="Rodriguez B."/>
            <person name="Murad R."/>
            <person name="Mortazavi A."/>
        </authorList>
    </citation>
    <scope>NUCLEOTIDE SEQUENCE [LARGE SCALE GENOMIC DNA]</scope>
    <source>
        <strain evidence="2 3">ALL</strain>
    </source>
</reference>
<sequence length="66" mass="7231">MYASCSQDSRLEAASSALVVQNTDPSKSREHSKSANGPHTYTSILRQLSDHSPQIAVVEMRCPSRL</sequence>
<proteinExistence type="predicted"/>
<evidence type="ECO:0000313" key="3">
    <source>
        <dbReference type="Proteomes" id="UP000298663"/>
    </source>
</evidence>
<organism evidence="2 3">
    <name type="scientific">Steinernema carpocapsae</name>
    <name type="common">Entomopathogenic nematode</name>
    <dbReference type="NCBI Taxonomy" id="34508"/>
    <lineage>
        <taxon>Eukaryota</taxon>
        <taxon>Metazoa</taxon>
        <taxon>Ecdysozoa</taxon>
        <taxon>Nematoda</taxon>
        <taxon>Chromadorea</taxon>
        <taxon>Rhabditida</taxon>
        <taxon>Tylenchina</taxon>
        <taxon>Panagrolaimomorpha</taxon>
        <taxon>Strongyloidoidea</taxon>
        <taxon>Steinernematidae</taxon>
        <taxon>Steinernema</taxon>
    </lineage>
</organism>
<reference evidence="2 3" key="1">
    <citation type="journal article" date="2015" name="Genome Biol.">
        <title>Comparative genomics of Steinernema reveals deeply conserved gene regulatory networks.</title>
        <authorList>
            <person name="Dillman A.R."/>
            <person name="Macchietto M."/>
            <person name="Porter C.F."/>
            <person name="Rogers A."/>
            <person name="Williams B."/>
            <person name="Antoshechkin I."/>
            <person name="Lee M.M."/>
            <person name="Goodwin Z."/>
            <person name="Lu X."/>
            <person name="Lewis E.E."/>
            <person name="Goodrich-Blair H."/>
            <person name="Stock S.P."/>
            <person name="Adams B.J."/>
            <person name="Sternberg P.W."/>
            <person name="Mortazavi A."/>
        </authorList>
    </citation>
    <scope>NUCLEOTIDE SEQUENCE [LARGE SCALE GENOMIC DNA]</scope>
    <source>
        <strain evidence="2 3">ALL</strain>
    </source>
</reference>
<feature type="region of interest" description="Disordered" evidence="1">
    <location>
        <begin position="1"/>
        <end position="40"/>
    </location>
</feature>
<dbReference type="AlphaFoldDB" id="A0A4U5P9E3"/>
<comment type="caution">
    <text evidence="2">The sequence shown here is derived from an EMBL/GenBank/DDBJ whole genome shotgun (WGS) entry which is preliminary data.</text>
</comment>
<dbReference type="Proteomes" id="UP000298663">
    <property type="component" value="Unassembled WGS sequence"/>
</dbReference>
<accession>A0A4U5P9E3</accession>
<evidence type="ECO:0000313" key="2">
    <source>
        <dbReference type="EMBL" id="TKR92856.1"/>
    </source>
</evidence>
<dbReference type="EMBL" id="AZBU02000002">
    <property type="protein sequence ID" value="TKR92856.1"/>
    <property type="molecule type" value="Genomic_DNA"/>
</dbReference>
<protein>
    <submittedName>
        <fullName evidence="2">Uncharacterized protein</fullName>
    </submittedName>
</protein>
<keyword evidence="3" id="KW-1185">Reference proteome</keyword>